<dbReference type="Proteomes" id="UP000887579">
    <property type="component" value="Unplaced"/>
</dbReference>
<evidence type="ECO:0000313" key="1">
    <source>
        <dbReference type="Proteomes" id="UP000887579"/>
    </source>
</evidence>
<name>A0AC34FD39_9BILA</name>
<protein>
    <submittedName>
        <fullName evidence="2">Protein polybromo-1</fullName>
    </submittedName>
</protein>
<organism evidence="1 2">
    <name type="scientific">Panagrolaimus sp. ES5</name>
    <dbReference type="NCBI Taxonomy" id="591445"/>
    <lineage>
        <taxon>Eukaryota</taxon>
        <taxon>Metazoa</taxon>
        <taxon>Ecdysozoa</taxon>
        <taxon>Nematoda</taxon>
        <taxon>Chromadorea</taxon>
        <taxon>Rhabditida</taxon>
        <taxon>Tylenchina</taxon>
        <taxon>Panagrolaimomorpha</taxon>
        <taxon>Panagrolaimoidea</taxon>
        <taxon>Panagrolaimidae</taxon>
        <taxon>Panagrolaimus</taxon>
    </lineage>
</organism>
<proteinExistence type="predicted"/>
<reference evidence="2" key="1">
    <citation type="submission" date="2022-11" db="UniProtKB">
        <authorList>
            <consortium name="WormBaseParasite"/>
        </authorList>
    </citation>
    <scope>IDENTIFICATION</scope>
</reference>
<evidence type="ECO:0000313" key="2">
    <source>
        <dbReference type="WBParaSite" id="ES5_v2.g15161.t1"/>
    </source>
</evidence>
<sequence length="1302" mass="151841">MGKKEDTTSTMRTPRRRLKREETYDQVVDMCQKLYDALKAAKDSEGKFITDPFTRVPSRRADAEYYNVVSDPIDFARINQRLKGYEYNSFRIPESTKLEHFLSLILGKTDKQGRLLSPPFRVLATVNELPEYYDVIKNPIDFQTIANKIRSGKYKSWTAFDEDIQLLINNCKMFNSSTSQLYKDAVKINAFYEEKKAEILAPKFVIDKSKISENKRIINALLEQKESNDNSELSEDSEEDEGHEENTSNPLWVLYWGVRNLPSEKKNQPNIADPFLELPNKQHYPDYYDEISNPMSLYVINKRLKSGYYNSLQYLVDDLLLICFNARCYNMESSDFYIAACKLEKFISKKARELDPTVSINIAEVPNDEDEEMGEEEDDEEEEDEEEEKPKLDRRKRAHFSIAESENNDSETSFIRPPSHKRRKKSEFTEFGSEIGRKNMEIRKHRQGRKSIEEHQHIYRNKLYRVLNTVKNYNLNGRMIAEPLLFVPDPKQFPDYYAKVKKPIDLTTIEKNVETLTYKTSGEFMNDLFTLFNNVRLLYPTHSEIVQHANILQENAAATMKHITKGAIIPLPVRKERSSHYKSRRSHASPGTPSRTPGRASAAFSSPIPESRRTVLQQPQRNVAEEQAKMKEIYNTLFACRANDKRLLTAAFVKLPTRDEYPSYYEKIKRPIDLSKVSTRINANYYDSLKDFFADLNLVFENALLFNDPTSQLYKDALILQKEVLQLRNQYLNKEICISSEVKLLLMKIFVAISTFTSNGRCLSESLDDIQKFLRKSGVLEDEMPFSLDEIKYNLDKGRYRRLDRFQDDFFYLLAKIREYAPVTSDLFRDTIELQKHFIDKRESVCKDILITPAKLYSRSELERELEIVRKRRKQKDQAAPSETTIEPEVLREQISQDIEVLNNSSESNDEAMASIDFNGKTYYPDDYVYVASADDNAPADAPKHIMRIERIFHDEEGTLVVRGIWCYKPRETFHLATRLFFPNEVFLTPFKDSVTVERLRGKCCVMFAEDYLKSKPIEFDENHIYVCESKYLGRKQHFKKLQTWPYPEEVEKLKIEKRSEPLKVVKVKSELAKDDSEVDVNEEKKKSRSESAQPKEDEDVHDYSIAGVVSERVKNLPRILDIHRDEVKDTKNPSNEDATYYEQMLHNGIWYRRGDGVLTFREKAGHCDVFRIDKMWRNKDGEAFISGPYFARPHEVKHDITVTFFTRELIAVEQPDSVIPMNLIQARCVILTTKIYETSRPTEFAECDVFVVERRCWGETPISDWKQCSLVGGTYEPSVSSGFPLDLNDSRPIKKLKVSYI</sequence>
<dbReference type="WBParaSite" id="ES5_v2.g15161.t1">
    <property type="protein sequence ID" value="ES5_v2.g15161.t1"/>
    <property type="gene ID" value="ES5_v2.g15161"/>
</dbReference>
<accession>A0AC34FD39</accession>